<organism evidence="1 2">
    <name type="scientific">Nephila pilipes</name>
    <name type="common">Giant wood spider</name>
    <name type="synonym">Nephila maculata</name>
    <dbReference type="NCBI Taxonomy" id="299642"/>
    <lineage>
        <taxon>Eukaryota</taxon>
        <taxon>Metazoa</taxon>
        <taxon>Ecdysozoa</taxon>
        <taxon>Arthropoda</taxon>
        <taxon>Chelicerata</taxon>
        <taxon>Arachnida</taxon>
        <taxon>Araneae</taxon>
        <taxon>Araneomorphae</taxon>
        <taxon>Entelegynae</taxon>
        <taxon>Araneoidea</taxon>
        <taxon>Nephilidae</taxon>
        <taxon>Nephila</taxon>
    </lineage>
</organism>
<comment type="caution">
    <text evidence="1">The sequence shown here is derived from an EMBL/GenBank/DDBJ whole genome shotgun (WGS) entry which is preliminary data.</text>
</comment>
<proteinExistence type="predicted"/>
<evidence type="ECO:0000313" key="2">
    <source>
        <dbReference type="Proteomes" id="UP000887013"/>
    </source>
</evidence>
<gene>
    <name evidence="1" type="primary">TY3B-I_377</name>
    <name evidence="1" type="ORF">NPIL_437491</name>
</gene>
<dbReference type="OrthoDB" id="6932368at2759"/>
<sequence>MLPIESLKDEEILVLEIAPEIVHFHVPGYLIFLRTTTSFKIWPRNVLHPATISKKSNPAKRSDVSVLPASISERRLGNSMQQLSGANTSPINIYEVHSIKLVSAESIFHVVLKEYPEIIKPPSFSQKVKHNVKHFIETTGSPVFAKARRLAPDRVKIAKS</sequence>
<dbReference type="Proteomes" id="UP000887013">
    <property type="component" value="Unassembled WGS sequence"/>
</dbReference>
<reference evidence="1" key="1">
    <citation type="submission" date="2020-08" db="EMBL/GenBank/DDBJ databases">
        <title>Multicomponent nature underlies the extraordinary mechanical properties of spider dragline silk.</title>
        <authorList>
            <person name="Kono N."/>
            <person name="Nakamura H."/>
            <person name="Mori M."/>
            <person name="Yoshida Y."/>
            <person name="Ohtoshi R."/>
            <person name="Malay A.D."/>
            <person name="Moran D.A.P."/>
            <person name="Tomita M."/>
            <person name="Numata K."/>
            <person name="Arakawa K."/>
        </authorList>
    </citation>
    <scope>NUCLEOTIDE SEQUENCE</scope>
</reference>
<dbReference type="AlphaFoldDB" id="A0A8X6U369"/>
<name>A0A8X6U369_NEPPI</name>
<evidence type="ECO:0000313" key="1">
    <source>
        <dbReference type="EMBL" id="GFT85831.1"/>
    </source>
</evidence>
<protein>
    <submittedName>
        <fullName evidence="1">Transposon Ty3-I Gag-Pol polyprotein</fullName>
    </submittedName>
</protein>
<accession>A0A8X6U369</accession>
<keyword evidence="2" id="KW-1185">Reference proteome</keyword>
<dbReference type="EMBL" id="BMAW01073003">
    <property type="protein sequence ID" value="GFT85831.1"/>
    <property type="molecule type" value="Genomic_DNA"/>
</dbReference>